<dbReference type="OrthoDB" id="5476657at2"/>
<keyword evidence="2 7" id="KW-0732">Signal</keyword>
<evidence type="ECO:0000259" key="9">
    <source>
        <dbReference type="Pfam" id="PF07715"/>
    </source>
</evidence>
<dbReference type="KEGG" id="bsb:Bresu_2937"/>
<dbReference type="InterPro" id="IPR010917">
    <property type="entry name" value="TonB_rcpt_CS"/>
</dbReference>
<feature type="signal peptide" evidence="7">
    <location>
        <begin position="1"/>
        <end position="30"/>
    </location>
</feature>
<evidence type="ECO:0000313" key="11">
    <source>
        <dbReference type="Proteomes" id="UP000002696"/>
    </source>
</evidence>
<feature type="domain" description="TonB-dependent receptor plug" evidence="9">
    <location>
        <begin position="64"/>
        <end position="177"/>
    </location>
</feature>
<dbReference type="RefSeq" id="WP_013270344.1">
    <property type="nucleotide sequence ID" value="NC_014375.1"/>
</dbReference>
<keyword evidence="3 6" id="KW-0798">TonB box</keyword>
<evidence type="ECO:0000313" key="10">
    <source>
        <dbReference type="EMBL" id="ADL02243.1"/>
    </source>
</evidence>
<dbReference type="SUPFAM" id="SSF56935">
    <property type="entry name" value="Porins"/>
    <property type="match status" value="1"/>
</dbReference>
<evidence type="ECO:0000256" key="1">
    <source>
        <dbReference type="ARBA" id="ARBA00004442"/>
    </source>
</evidence>
<evidence type="ECO:0000256" key="6">
    <source>
        <dbReference type="RuleBase" id="RU003357"/>
    </source>
</evidence>
<keyword evidence="4 6" id="KW-0472">Membrane</keyword>
<dbReference type="BioCyc" id="BSUB633149:G1GM8-2956-MONOMER"/>
<dbReference type="InterPro" id="IPR012910">
    <property type="entry name" value="Plug_dom"/>
</dbReference>
<dbReference type="eggNOG" id="COG1629">
    <property type="taxonomic scope" value="Bacteria"/>
</dbReference>
<keyword evidence="10" id="KW-0675">Receptor</keyword>
<dbReference type="Proteomes" id="UP000002696">
    <property type="component" value="Chromosome"/>
</dbReference>
<protein>
    <submittedName>
        <fullName evidence="10">TonB-dependent receptor</fullName>
    </submittedName>
</protein>
<dbReference type="InterPro" id="IPR036942">
    <property type="entry name" value="Beta-barrel_TonB_sf"/>
</dbReference>
<organism evidence="10 11">
    <name type="scientific">Brevundimonas subvibrioides (strain ATCC 15264 / DSM 4735 / LMG 14903 / NBRC 16000 / CB 81)</name>
    <name type="common">Caulobacter subvibrioides</name>
    <dbReference type="NCBI Taxonomy" id="633149"/>
    <lineage>
        <taxon>Bacteria</taxon>
        <taxon>Pseudomonadati</taxon>
        <taxon>Pseudomonadota</taxon>
        <taxon>Alphaproteobacteria</taxon>
        <taxon>Caulobacterales</taxon>
        <taxon>Caulobacteraceae</taxon>
        <taxon>Brevundimonas</taxon>
    </lineage>
</organism>
<feature type="chain" id="PRO_5003126887" evidence="7">
    <location>
        <begin position="31"/>
        <end position="1147"/>
    </location>
</feature>
<evidence type="ECO:0000256" key="7">
    <source>
        <dbReference type="SAM" id="SignalP"/>
    </source>
</evidence>
<dbReference type="HOGENOM" id="CLU_006935_2_0_5"/>
<dbReference type="PROSITE" id="PS01156">
    <property type="entry name" value="TONB_DEPENDENT_REC_2"/>
    <property type="match status" value="1"/>
</dbReference>
<dbReference type="AlphaFoldDB" id="D9QNK8"/>
<sequence>MTTAHLRHLRTAASAGVILFTLAAASGAWAQTAPAPAPQDDESQVDEIVVTGIRGALRSALATKRNANVMVDAINAEDIADFPDANLAESLQRLPGVSIDRDNGEGRTITVRGLGSDFTRVRLNGVEALSTAGASIAGDNPNRSRGFDFNTFASELFNSLKVQKTASAETEEGSLGATVDLQTGRPLDYSDRRFAFSAQDAYYENGETNNPRFAGLVSDRWHFDGIGDIGILASAAFNRRDQTIDSYQRQAGQSDYTYRGSTFAGTPNIAAGTTIQTRQGFAAPTGTSCNNGVIPGVNITNISYCDALRGSNPTAYALINSPIGSTLRNTNATGTAAGTTVAPGSLVRIPALPTLNQQDLHQERTGLTFSAQWRPSERTTISFDGVYSQLDQISTNYQIVPVGLNRNNTQGTANQATYQLSNANVGGTAAQRRALYATCNARAETAILAGIDCGQQTYGTTPVPGTLSGFSFNPNNLEPYDYYNSPTSRGYIADPTGLALRNALIGRPAIRLIDAALSPTGANADYLVLSNVDMRSAADEARYTTFFQQGTLNLQHEFSETFRMQAIYGESRSVNKSQGSLVEFTRLNSGSGAAGDGYFVYDARDGGDMPSMNFGFDVASPGSWDVVKGFSAIRYFERTVDNHYEGGNVDFAWDANQYVTIKAGFQRKRYTFFTTALQRESARETLNPSLLEAGTTIGAVGAVHTFGQGLDLPAGTPTSFYAPDLDAFRNLFDFECNCVNKWNDWRISTKFNFAQTFEIKETDKSYFLQADFNFPLFGRDLRGNVGVRQAYTGVDSAGFTNRGRAISADNNYDNTLPSMNLAYEVADDMVIRFGVAKVMSRPLLGNLAPSVTAFSVPNGLGATTGGSITIGNPKLSPFTATNYDLSFEWYFQPDALFSVAIFDKEVESFPQTLVGDGTLSSILDPAAIAELRAEFEALAADTTQSAAARQNAQNQVNYINADRPFGIRQFRDAPGGYIRGVEVNYQQNLTFLPWYFENLGIQANYTHLESELNYILTPAPLVTGVGPFTGASPDAFNFTVFYEVPRFSARMSAAYRADYVTQYPIASGTTDPGFSDSPLVNDFLGSEATLNIDASVTYKLTDIVTLTAEALNLTNQTTNRWGYADDRVVTNYGSTGRQFFIGARAVF</sequence>
<dbReference type="Pfam" id="PF07715">
    <property type="entry name" value="Plug"/>
    <property type="match status" value="1"/>
</dbReference>
<evidence type="ECO:0000259" key="8">
    <source>
        <dbReference type="Pfam" id="PF00593"/>
    </source>
</evidence>
<dbReference type="PANTHER" id="PTHR40980">
    <property type="entry name" value="PLUG DOMAIN-CONTAINING PROTEIN"/>
    <property type="match status" value="1"/>
</dbReference>
<comment type="similarity">
    <text evidence="6">Belongs to the TonB-dependent receptor family.</text>
</comment>
<keyword evidence="5" id="KW-0998">Cell outer membrane</keyword>
<keyword evidence="11" id="KW-1185">Reference proteome</keyword>
<dbReference type="eggNOG" id="COG4771">
    <property type="taxonomic scope" value="Bacteria"/>
</dbReference>
<dbReference type="STRING" id="633149.Bresu_2937"/>
<gene>
    <name evidence="10" type="ordered locus">Bresu_2937</name>
</gene>
<feature type="domain" description="TonB-dependent receptor-like beta-barrel" evidence="8">
    <location>
        <begin position="603"/>
        <end position="1113"/>
    </location>
</feature>
<dbReference type="InterPro" id="IPR000531">
    <property type="entry name" value="Beta-barrel_TonB"/>
</dbReference>
<name>D9QNK8_BRESC</name>
<evidence type="ECO:0000256" key="2">
    <source>
        <dbReference type="ARBA" id="ARBA00022729"/>
    </source>
</evidence>
<evidence type="ECO:0000256" key="5">
    <source>
        <dbReference type="ARBA" id="ARBA00023237"/>
    </source>
</evidence>
<dbReference type="EMBL" id="CP002102">
    <property type="protein sequence ID" value="ADL02243.1"/>
    <property type="molecule type" value="Genomic_DNA"/>
</dbReference>
<comment type="subcellular location">
    <subcellularLocation>
        <location evidence="1 6">Cell outer membrane</location>
    </subcellularLocation>
</comment>
<dbReference type="PANTHER" id="PTHR40980:SF3">
    <property type="entry name" value="TONB-DEPENDENT RECEPTOR-LIKE BETA-BARREL DOMAIN-CONTAINING PROTEIN"/>
    <property type="match status" value="1"/>
</dbReference>
<evidence type="ECO:0000256" key="4">
    <source>
        <dbReference type="ARBA" id="ARBA00023136"/>
    </source>
</evidence>
<dbReference type="InterPro" id="IPR037066">
    <property type="entry name" value="Plug_dom_sf"/>
</dbReference>
<accession>D9QNK8</accession>
<evidence type="ECO:0000256" key="3">
    <source>
        <dbReference type="ARBA" id="ARBA00023077"/>
    </source>
</evidence>
<proteinExistence type="inferred from homology"/>
<dbReference type="GO" id="GO:0009279">
    <property type="term" value="C:cell outer membrane"/>
    <property type="evidence" value="ECO:0007669"/>
    <property type="project" value="UniProtKB-SubCell"/>
</dbReference>
<dbReference type="InParanoid" id="D9QNK8"/>
<dbReference type="Gene3D" id="2.170.130.10">
    <property type="entry name" value="TonB-dependent receptor, plug domain"/>
    <property type="match status" value="1"/>
</dbReference>
<dbReference type="Pfam" id="PF00593">
    <property type="entry name" value="TonB_dep_Rec_b-barrel"/>
    <property type="match status" value="1"/>
</dbReference>
<reference evidence="11" key="1">
    <citation type="journal article" date="2011" name="J. Bacteriol.">
        <title>Genome sequences of eight morphologically diverse alphaproteobacteria.</title>
        <authorList>
            <consortium name="US DOE Joint Genome Institute"/>
            <person name="Brown P.J."/>
            <person name="Kysela D.T."/>
            <person name="Buechlein A."/>
            <person name="Hemmerich C."/>
            <person name="Brun Y.V."/>
        </authorList>
    </citation>
    <scope>NUCLEOTIDE SEQUENCE [LARGE SCALE GENOMIC DNA]</scope>
    <source>
        <strain evidence="11">ATCC 15264 / DSM 4735 / LMG 14903 / NBRC 16000 / CB 81</strain>
    </source>
</reference>
<dbReference type="Gene3D" id="2.40.170.20">
    <property type="entry name" value="TonB-dependent receptor, beta-barrel domain"/>
    <property type="match status" value="1"/>
</dbReference>